<keyword evidence="2" id="KW-1185">Reference proteome</keyword>
<dbReference type="SUPFAM" id="SSF160379">
    <property type="entry name" value="SP0830-like"/>
    <property type="match status" value="1"/>
</dbReference>
<dbReference type="PANTHER" id="PTHR36439">
    <property type="entry name" value="BLL4334 PROTEIN"/>
    <property type="match status" value="1"/>
</dbReference>
<dbReference type="Gene3D" id="3.30.70.1280">
    <property type="entry name" value="SP0830-like domains"/>
    <property type="match status" value="1"/>
</dbReference>
<reference evidence="1 2" key="1">
    <citation type="submission" date="2018-05" db="EMBL/GenBank/DDBJ databases">
        <title>Complete genome sequences of Streptococcus sobrinus.</title>
        <authorList>
            <person name="Sales M."/>
            <person name="Jensen P.A."/>
        </authorList>
    </citation>
    <scope>NUCLEOTIDE SEQUENCE [LARGE SCALE GENOMIC DNA]</scope>
    <source>
        <strain evidence="1 2">SL1</strain>
    </source>
</reference>
<dbReference type="EMBL" id="CP029490">
    <property type="protein sequence ID" value="AWN20179.1"/>
    <property type="molecule type" value="Genomic_DNA"/>
</dbReference>
<sequence>MRYALLLRGINVGGKNKIVMSELIRQVEELGYSRVTTYINSGNLFFNSDRPESDIIAGFKDFFANLYPFVLTFALLSAKDFAAEDLPDWWGDDLARKDVLFYTVDLDRELVQRAIEKLELADEIVHFGELGIYWGKYQEKTFLKTTYHKALLKQPFYKAVTIRNHKTYAKLADYLELPQDCS</sequence>
<dbReference type="Proteomes" id="UP000245369">
    <property type="component" value="Chromosome"/>
</dbReference>
<dbReference type="PANTHER" id="PTHR36439:SF1">
    <property type="entry name" value="DUF1697 DOMAIN-CONTAINING PROTEIN"/>
    <property type="match status" value="1"/>
</dbReference>
<dbReference type="RefSeq" id="WP_019774923.1">
    <property type="nucleotide sequence ID" value="NZ_CP029490.1"/>
</dbReference>
<dbReference type="Gene3D" id="3.30.70.1260">
    <property type="entry name" value="bacterial protein sp0830 like"/>
    <property type="match status" value="1"/>
</dbReference>
<protein>
    <submittedName>
        <fullName evidence="1">DUF1697 domain-containing protein</fullName>
    </submittedName>
</protein>
<proteinExistence type="predicted"/>
<organism evidence="1 2">
    <name type="scientific">Streptococcus sobrinus</name>
    <dbReference type="NCBI Taxonomy" id="1310"/>
    <lineage>
        <taxon>Bacteria</taxon>
        <taxon>Bacillati</taxon>
        <taxon>Bacillota</taxon>
        <taxon>Bacilli</taxon>
        <taxon>Lactobacillales</taxon>
        <taxon>Streptococcaceae</taxon>
        <taxon>Streptococcus</taxon>
    </lineage>
</organism>
<dbReference type="Pfam" id="PF08002">
    <property type="entry name" value="DUF1697"/>
    <property type="match status" value="1"/>
</dbReference>
<evidence type="ECO:0000313" key="1">
    <source>
        <dbReference type="EMBL" id="AWN20179.1"/>
    </source>
</evidence>
<accession>A0ABM6W4P4</accession>
<evidence type="ECO:0000313" key="2">
    <source>
        <dbReference type="Proteomes" id="UP000245369"/>
    </source>
</evidence>
<dbReference type="InterPro" id="IPR012545">
    <property type="entry name" value="DUF1697"/>
</dbReference>
<dbReference type="GeneID" id="93923280"/>
<name>A0ABM6W4P4_9STRE</name>
<gene>
    <name evidence="1" type="ORF">DK182_01945</name>
</gene>